<organism evidence="1 2">
    <name type="scientific">Nicotiana sylvestris</name>
    <name type="common">Wood tobacco</name>
    <name type="synonym">South American tobacco</name>
    <dbReference type="NCBI Taxonomy" id="4096"/>
    <lineage>
        <taxon>Eukaryota</taxon>
        <taxon>Viridiplantae</taxon>
        <taxon>Streptophyta</taxon>
        <taxon>Embryophyta</taxon>
        <taxon>Tracheophyta</taxon>
        <taxon>Spermatophyta</taxon>
        <taxon>Magnoliopsida</taxon>
        <taxon>eudicotyledons</taxon>
        <taxon>Gunneridae</taxon>
        <taxon>Pentapetalae</taxon>
        <taxon>asterids</taxon>
        <taxon>lamiids</taxon>
        <taxon>Solanales</taxon>
        <taxon>Solanaceae</taxon>
        <taxon>Nicotianoideae</taxon>
        <taxon>Nicotianeae</taxon>
        <taxon>Nicotiana</taxon>
    </lineage>
</organism>
<proteinExistence type="predicted"/>
<evidence type="ECO:0000313" key="1">
    <source>
        <dbReference type="Proteomes" id="UP000189701"/>
    </source>
</evidence>
<keyword evidence="1" id="KW-1185">Reference proteome</keyword>
<protein>
    <submittedName>
        <fullName evidence="2">Uncharacterized protein LOC104229334 isoform X2</fullName>
    </submittedName>
</protein>
<dbReference type="Proteomes" id="UP000189701">
    <property type="component" value="Unplaced"/>
</dbReference>
<reference evidence="2" key="2">
    <citation type="submission" date="2025-08" db="UniProtKB">
        <authorList>
            <consortium name="RefSeq"/>
        </authorList>
    </citation>
    <scope>IDENTIFICATION</scope>
    <source>
        <tissue evidence="2">Leaf</tissue>
    </source>
</reference>
<dbReference type="AlphaFoldDB" id="A0A1U7X058"/>
<evidence type="ECO:0000313" key="2">
    <source>
        <dbReference type="RefSeq" id="XP_009780264.1"/>
    </source>
</evidence>
<name>A0A1U7X058_NICSY</name>
<reference evidence="1" key="1">
    <citation type="journal article" date="2013" name="Genome Biol.">
        <title>Reference genomes and transcriptomes of Nicotiana sylvestris and Nicotiana tomentosiformis.</title>
        <authorList>
            <person name="Sierro N."/>
            <person name="Battey J.N."/>
            <person name="Ouadi S."/>
            <person name="Bovet L."/>
            <person name="Goepfert S."/>
            <person name="Bakaher N."/>
            <person name="Peitsch M.C."/>
            <person name="Ivanov N.V."/>
        </authorList>
    </citation>
    <scope>NUCLEOTIDE SEQUENCE [LARGE SCALE GENOMIC DNA]</scope>
</reference>
<sequence length="93" mass="10578">MKLSSLAAYFRFEEQPHRSLPDVRMNLEVLKHCGTVLFLFWMSVIFLLSRGTRIAVVTQNGCLWLTENIRAFDCGKLLNISSSGKITSIQISE</sequence>
<accession>A0A1U7X058</accession>
<dbReference type="RefSeq" id="XP_009780264.1">
    <property type="nucleotide sequence ID" value="XM_009781962.1"/>
</dbReference>
<gene>
    <name evidence="2" type="primary">LOC104229334</name>
</gene>